<proteinExistence type="predicted"/>
<evidence type="ECO:0000313" key="1">
    <source>
        <dbReference type="EMBL" id="QRD03854.1"/>
    </source>
</evidence>
<sequence length="56" mass="6390">MLAYFWPARCYSLIFHTTLQCYRENFVRGLPGGRNTATSASKTISKYQGAGMRVLR</sequence>
<evidence type="ECO:0000313" key="2">
    <source>
        <dbReference type="Proteomes" id="UP000663193"/>
    </source>
</evidence>
<accession>A0A7U2FEM8</accession>
<organism evidence="1 2">
    <name type="scientific">Phaeosphaeria nodorum (strain SN15 / ATCC MYA-4574 / FGSC 10173)</name>
    <name type="common">Glume blotch fungus</name>
    <name type="synonym">Parastagonospora nodorum</name>
    <dbReference type="NCBI Taxonomy" id="321614"/>
    <lineage>
        <taxon>Eukaryota</taxon>
        <taxon>Fungi</taxon>
        <taxon>Dikarya</taxon>
        <taxon>Ascomycota</taxon>
        <taxon>Pezizomycotina</taxon>
        <taxon>Dothideomycetes</taxon>
        <taxon>Pleosporomycetidae</taxon>
        <taxon>Pleosporales</taxon>
        <taxon>Pleosporineae</taxon>
        <taxon>Phaeosphaeriaceae</taxon>
        <taxon>Parastagonospora</taxon>
    </lineage>
</organism>
<protein>
    <submittedName>
        <fullName evidence="1">Uncharacterized protein</fullName>
    </submittedName>
</protein>
<keyword evidence="2" id="KW-1185">Reference proteome</keyword>
<dbReference type="Proteomes" id="UP000663193">
    <property type="component" value="Chromosome 16"/>
</dbReference>
<name>A0A7U2FEM8_PHANO</name>
<dbReference type="VEuPathDB" id="FungiDB:JI435_420380"/>
<gene>
    <name evidence="1" type="ORF">JI435_420380</name>
</gene>
<dbReference type="EMBL" id="CP069038">
    <property type="protein sequence ID" value="QRD03854.1"/>
    <property type="molecule type" value="Genomic_DNA"/>
</dbReference>
<dbReference type="AlphaFoldDB" id="A0A7U2FEM8"/>
<reference evidence="2" key="1">
    <citation type="journal article" date="2021" name="BMC Genomics">
        <title>Chromosome-level genome assembly and manually-curated proteome of model necrotroph Parastagonospora nodorum Sn15 reveals a genome-wide trove of candidate effector homologs, and redundancy of virulence-related functions within an accessory chromosome.</title>
        <authorList>
            <person name="Bertazzoni S."/>
            <person name="Jones D.A.B."/>
            <person name="Phan H.T."/>
            <person name="Tan K.-C."/>
            <person name="Hane J.K."/>
        </authorList>
    </citation>
    <scope>NUCLEOTIDE SEQUENCE [LARGE SCALE GENOMIC DNA]</scope>
    <source>
        <strain evidence="2">SN15 / ATCC MYA-4574 / FGSC 10173)</strain>
    </source>
</reference>